<protein>
    <recommendedName>
        <fullName evidence="3">IclR-ED domain-containing protein</fullName>
    </recommendedName>
</protein>
<comment type="caution">
    <text evidence="1">The sequence shown here is derived from an EMBL/GenBank/DDBJ whole genome shotgun (WGS) entry which is preliminary data.</text>
</comment>
<name>A0ABV8I4Q2_9ACTN</name>
<accession>A0ABV8I4Q2</accession>
<organism evidence="1 2">
    <name type="scientific">Planomonospora corallina</name>
    <dbReference type="NCBI Taxonomy" id="1806052"/>
    <lineage>
        <taxon>Bacteria</taxon>
        <taxon>Bacillati</taxon>
        <taxon>Actinomycetota</taxon>
        <taxon>Actinomycetes</taxon>
        <taxon>Streptosporangiales</taxon>
        <taxon>Streptosporangiaceae</taxon>
        <taxon>Planomonospora</taxon>
    </lineage>
</organism>
<gene>
    <name evidence="1" type="ORF">ACFOWE_12240</name>
</gene>
<dbReference type="EMBL" id="JBHSBM010000016">
    <property type="protein sequence ID" value="MFC4059072.1"/>
    <property type="molecule type" value="Genomic_DNA"/>
</dbReference>
<dbReference type="Proteomes" id="UP001595850">
    <property type="component" value="Unassembled WGS sequence"/>
</dbReference>
<keyword evidence="2" id="KW-1185">Reference proteome</keyword>
<proteinExistence type="predicted"/>
<dbReference type="RefSeq" id="WP_377287390.1">
    <property type="nucleotide sequence ID" value="NZ_JBHSBM010000016.1"/>
</dbReference>
<reference evidence="2" key="1">
    <citation type="journal article" date="2019" name="Int. J. Syst. Evol. Microbiol.">
        <title>The Global Catalogue of Microorganisms (GCM) 10K type strain sequencing project: providing services to taxonomists for standard genome sequencing and annotation.</title>
        <authorList>
            <consortium name="The Broad Institute Genomics Platform"/>
            <consortium name="The Broad Institute Genome Sequencing Center for Infectious Disease"/>
            <person name="Wu L."/>
            <person name="Ma J."/>
        </authorList>
    </citation>
    <scope>NUCLEOTIDE SEQUENCE [LARGE SCALE GENOMIC DNA]</scope>
    <source>
        <strain evidence="2">TBRC 4489</strain>
    </source>
</reference>
<sequence length="71" mass="7529">MRRRGFAVNDQLTETGLTAVGRARETAAGGEPSCRLTAMPTARFDRDLPPSRVGAISAAVTRIEEALTARG</sequence>
<evidence type="ECO:0008006" key="3">
    <source>
        <dbReference type="Google" id="ProtNLM"/>
    </source>
</evidence>
<evidence type="ECO:0000313" key="1">
    <source>
        <dbReference type="EMBL" id="MFC4059072.1"/>
    </source>
</evidence>
<evidence type="ECO:0000313" key="2">
    <source>
        <dbReference type="Proteomes" id="UP001595850"/>
    </source>
</evidence>